<dbReference type="RefSeq" id="WP_344041889.1">
    <property type="nucleotide sequence ID" value="NZ_BAAAPB010000001.1"/>
</dbReference>
<feature type="region of interest" description="Disordered" evidence="1">
    <location>
        <begin position="1"/>
        <end position="29"/>
    </location>
</feature>
<dbReference type="SUPFAM" id="SSF102198">
    <property type="entry name" value="Putative cyclase"/>
    <property type="match status" value="1"/>
</dbReference>
<comment type="caution">
    <text evidence="2">The sequence shown here is derived from an EMBL/GenBank/DDBJ whole genome shotgun (WGS) entry which is preliminary data.</text>
</comment>
<feature type="compositionally biased region" description="Polar residues" evidence="1">
    <location>
        <begin position="17"/>
        <end position="28"/>
    </location>
</feature>
<proteinExistence type="predicted"/>
<dbReference type="InterPro" id="IPR037175">
    <property type="entry name" value="KFase_sf"/>
</dbReference>
<gene>
    <name evidence="2" type="ORF">GCM10009798_04050</name>
</gene>
<dbReference type="Proteomes" id="UP001500571">
    <property type="component" value="Unassembled WGS sequence"/>
</dbReference>
<feature type="compositionally biased region" description="Basic and acidic residues" evidence="1">
    <location>
        <begin position="1"/>
        <end position="14"/>
    </location>
</feature>
<accession>A0ABP5BLL6</accession>
<dbReference type="Gene3D" id="3.50.30.50">
    <property type="entry name" value="Putative cyclase"/>
    <property type="match status" value="1"/>
</dbReference>
<keyword evidence="3" id="KW-1185">Reference proteome</keyword>
<dbReference type="PANTHER" id="PTHR34861:SF10">
    <property type="entry name" value="CYCLASE"/>
    <property type="match status" value="1"/>
</dbReference>
<dbReference type="PANTHER" id="PTHR34861">
    <property type="match status" value="1"/>
</dbReference>
<evidence type="ECO:0000313" key="2">
    <source>
        <dbReference type="EMBL" id="GAA1948088.1"/>
    </source>
</evidence>
<dbReference type="Pfam" id="PF04199">
    <property type="entry name" value="Cyclase"/>
    <property type="match status" value="1"/>
</dbReference>
<evidence type="ECO:0000256" key="1">
    <source>
        <dbReference type="SAM" id="MobiDB-lite"/>
    </source>
</evidence>
<dbReference type="EMBL" id="BAAAPB010000001">
    <property type="protein sequence ID" value="GAA1948088.1"/>
    <property type="molecule type" value="Genomic_DNA"/>
</dbReference>
<reference evidence="3" key="1">
    <citation type="journal article" date="2019" name="Int. J. Syst. Evol. Microbiol.">
        <title>The Global Catalogue of Microorganisms (GCM) 10K type strain sequencing project: providing services to taxonomists for standard genome sequencing and annotation.</title>
        <authorList>
            <consortium name="The Broad Institute Genomics Platform"/>
            <consortium name="The Broad Institute Genome Sequencing Center for Infectious Disease"/>
            <person name="Wu L."/>
            <person name="Ma J."/>
        </authorList>
    </citation>
    <scope>NUCLEOTIDE SEQUENCE [LARGE SCALE GENOMIC DNA]</scope>
    <source>
        <strain evidence="3">JCM 15309</strain>
    </source>
</reference>
<dbReference type="InterPro" id="IPR007325">
    <property type="entry name" value="KFase/CYL"/>
</dbReference>
<protein>
    <submittedName>
        <fullName evidence="2">Cyclase family protein</fullName>
    </submittedName>
</protein>
<evidence type="ECO:0000313" key="3">
    <source>
        <dbReference type="Proteomes" id="UP001500571"/>
    </source>
</evidence>
<name>A0ABP5BLL6_9ACTN</name>
<sequence>MPRSVSDRRTHEPGGRTINSPQTVSPRRQYSKVDIDALAQRYRTWGRWGPDDEAGSLNLITPEKVAAAAALVRTGRAFSLAIPLDRNGPMPARTARVNPQHVMFKHGGDLLADWENAQHGMQSTDDGVYMPLQCATQWDAFCHVFYDGQTYNGHGPEAVTSQGAAHNSIAQVADRVVGRGVLLDFPRFYGVDWLEPEDAIQDVDVEACARAQGVEIGEGDLVLVRTGHMRRRREEGEEHWGDYAAGPAPGLGVSSVDYLLPRGVAAVASDTWGLESVPSESLPEVKFALHVVLLVNAGVLIGEIWDLEELAADCAADGVYEFFLTAQPLTVTGAVGTPLNPIAIK</sequence>
<organism evidence="2 3">
    <name type="scientific">Nocardioides panacihumi</name>
    <dbReference type="NCBI Taxonomy" id="400774"/>
    <lineage>
        <taxon>Bacteria</taxon>
        <taxon>Bacillati</taxon>
        <taxon>Actinomycetota</taxon>
        <taxon>Actinomycetes</taxon>
        <taxon>Propionibacteriales</taxon>
        <taxon>Nocardioidaceae</taxon>
        <taxon>Nocardioides</taxon>
    </lineage>
</organism>